<dbReference type="Pfam" id="PF10266">
    <property type="entry name" value="Strumpellin"/>
    <property type="match status" value="1"/>
</dbReference>
<reference evidence="3" key="3">
    <citation type="submission" date="2020-05" db="UniProtKB">
        <authorList>
            <consortium name="EnsemblMetazoa"/>
        </authorList>
    </citation>
    <scope>IDENTIFICATION</scope>
    <source>
        <strain evidence="3">USDA</strain>
    </source>
</reference>
<dbReference type="GeneID" id="8233274"/>
<dbReference type="PANTHER" id="PTHR15691">
    <property type="entry name" value="WASH COMPLEX SUBUNIT 5"/>
    <property type="match status" value="1"/>
</dbReference>
<dbReference type="STRING" id="121224.E0VYU5"/>
<reference evidence="2" key="2">
    <citation type="submission" date="2007-04" db="EMBL/GenBank/DDBJ databases">
        <title>The genome of the human body louse.</title>
        <authorList>
            <consortium name="The Human Body Louse Genome Consortium"/>
            <person name="Kirkness E."/>
            <person name="Walenz B."/>
            <person name="Hass B."/>
            <person name="Bruggner R."/>
            <person name="Strausberg R."/>
        </authorList>
    </citation>
    <scope>NUCLEOTIDE SEQUENCE</scope>
    <source>
        <strain evidence="2">USDA</strain>
    </source>
</reference>
<gene>
    <name evidence="3" type="primary">8233274</name>
    <name evidence="2" type="ORF">Phum_PHUM519420</name>
</gene>
<dbReference type="AlphaFoldDB" id="E0VYU5"/>
<accession>E0VYU5</accession>
<dbReference type="VEuPathDB" id="VectorBase:PHUM519420"/>
<dbReference type="Proteomes" id="UP000009046">
    <property type="component" value="Unassembled WGS sequence"/>
</dbReference>
<reference evidence="2" key="1">
    <citation type="submission" date="2007-04" db="EMBL/GenBank/DDBJ databases">
        <title>Annotation of Pediculus humanus corporis strain USDA.</title>
        <authorList>
            <person name="Kirkness E."/>
            <person name="Hannick L."/>
            <person name="Hass B."/>
            <person name="Bruggner R."/>
            <person name="Lawson D."/>
            <person name="Bidwell S."/>
            <person name="Joardar V."/>
            <person name="Caler E."/>
            <person name="Walenz B."/>
            <person name="Inman J."/>
            <person name="Schobel S."/>
            <person name="Galinsky K."/>
            <person name="Amedeo P."/>
            <person name="Strausberg R."/>
        </authorList>
    </citation>
    <scope>NUCLEOTIDE SEQUENCE</scope>
    <source>
        <strain evidence="2">USDA</strain>
    </source>
</reference>
<dbReference type="RefSeq" id="XP_002431289.1">
    <property type="nucleotide sequence ID" value="XM_002431244.1"/>
</dbReference>
<dbReference type="HOGENOM" id="CLU_004021_1_0_1"/>
<evidence type="ECO:0000313" key="3">
    <source>
        <dbReference type="EnsemblMetazoa" id="PHUM519420-PA"/>
    </source>
</evidence>
<dbReference type="KEGG" id="phu:Phum_PHUM519420"/>
<dbReference type="GO" id="GO:0051125">
    <property type="term" value="P:regulation of actin nucleation"/>
    <property type="evidence" value="ECO:0007669"/>
    <property type="project" value="TreeGrafter"/>
</dbReference>
<name>E0VYU5_PEDHC</name>
<evidence type="ECO:0000313" key="4">
    <source>
        <dbReference type="Proteomes" id="UP000009046"/>
    </source>
</evidence>
<dbReference type="CTD" id="8233274"/>
<dbReference type="PANTHER" id="PTHR15691:SF6">
    <property type="entry name" value="WASH COMPLEX SUBUNIT 5"/>
    <property type="match status" value="1"/>
</dbReference>
<dbReference type="eggNOG" id="KOG3666">
    <property type="taxonomic scope" value="Eukaryota"/>
</dbReference>
<dbReference type="InParanoid" id="E0VYU5"/>
<dbReference type="GO" id="GO:0140285">
    <property type="term" value="P:endosome fission"/>
    <property type="evidence" value="ECO:0007669"/>
    <property type="project" value="TreeGrafter"/>
</dbReference>
<keyword evidence="4" id="KW-1185">Reference proteome</keyword>
<organism>
    <name type="scientific">Pediculus humanus subsp. corporis</name>
    <name type="common">Body louse</name>
    <dbReference type="NCBI Taxonomy" id="121224"/>
    <lineage>
        <taxon>Eukaryota</taxon>
        <taxon>Metazoa</taxon>
        <taxon>Ecdysozoa</taxon>
        <taxon>Arthropoda</taxon>
        <taxon>Hexapoda</taxon>
        <taxon>Insecta</taxon>
        <taxon>Pterygota</taxon>
        <taxon>Neoptera</taxon>
        <taxon>Paraneoptera</taxon>
        <taxon>Psocodea</taxon>
        <taxon>Troctomorpha</taxon>
        <taxon>Phthiraptera</taxon>
        <taxon>Anoplura</taxon>
        <taxon>Pediculidae</taxon>
        <taxon>Pediculus</taxon>
    </lineage>
</organism>
<dbReference type="GO" id="GO:0071203">
    <property type="term" value="C:WASH complex"/>
    <property type="evidence" value="ECO:0007669"/>
    <property type="project" value="InterPro"/>
</dbReference>
<evidence type="ECO:0000256" key="1">
    <source>
        <dbReference type="ARBA" id="ARBA00006224"/>
    </source>
</evidence>
<evidence type="ECO:0000313" key="2">
    <source>
        <dbReference type="EMBL" id="EEB18551.1"/>
    </source>
</evidence>
<dbReference type="GO" id="GO:0007032">
    <property type="term" value="P:endosome organization"/>
    <property type="evidence" value="ECO:0007669"/>
    <property type="project" value="TreeGrafter"/>
</dbReference>
<dbReference type="GO" id="GO:0030041">
    <property type="term" value="P:actin filament polymerization"/>
    <property type="evidence" value="ECO:0007669"/>
    <property type="project" value="TreeGrafter"/>
</dbReference>
<evidence type="ECO:0008006" key="5">
    <source>
        <dbReference type="Google" id="ProtNLM"/>
    </source>
</evidence>
<comment type="similarity">
    <text evidence="1">Belongs to the strumpellin family.</text>
</comment>
<dbReference type="EMBL" id="AAZO01006309">
    <property type="status" value="NOT_ANNOTATED_CDS"/>
    <property type="molecule type" value="Genomic_DNA"/>
</dbReference>
<proteinExistence type="inferred from homology"/>
<dbReference type="OMA" id="FFPDNWV"/>
<dbReference type="GO" id="GO:0005768">
    <property type="term" value="C:endosome"/>
    <property type="evidence" value="ECO:0007669"/>
    <property type="project" value="TreeGrafter"/>
</dbReference>
<dbReference type="InterPro" id="IPR019393">
    <property type="entry name" value="WASH_strumpellin"/>
</dbReference>
<sequence length="1164" mass="134434">MAEFLAENNHCGQNILRLVSRGNAIIAEILRLKDFIPQIYRLDSKADQQKYGDLILDFSYFKNLEGFEQKVENDPKLQDLDEEIRENNLEIITRFYLAFESIHKYVIDLNRFLEDLDEGIYIQQTLESVLESDEGKQLMCESLYLYGVMLLLVDLHIDGSIRERLLVSYYRYSAQKSNSESNIDDVFKLLCSTGFSSSGGNKRPSQYPEDYFRRIPINETYIDMVLGRLRSDDIYHQLKVYALPEHRSTALANQAAMLVICLFFSPKILNNQTAVMREIVDKYFPDNWVLSIYMGEVINLIDVWDSYKAAKSALSNSLETSNLSNYANKHKNKLQKLTACIEKFVEEGALTEDQLLDNSQRVMNLIREANVTLRWLMLHTAPLFPVSEGSKKCKQIRDYIISEIKFSPLDMFQLLLNAAQFELKVKDMFKALLLEKQDKWESYKKECVDRMNELSDVFSGTKPLTRIEKNEKLHAWFQDIGKQIDSLNHEETNASGRKIVQLIRALEEVQEFHDLANQLQVCQFLLETRNILHSMLRSINIKEEVPIHLQVIADMSYAWLIMDSYTKYMQKGIKEDPSLVVKLRATFLKMASALEIPLMRINQARSSDLVSVSQYYSNELVAYVRKVLHIIPETMFQIMAKIAHIQTYEIKEVPTRLDKDQLKEYAQLDHRFQVAKLTHDVSVLTDGITMMKSTLVGVIRIDPIQLLEDGIRKELVKHMATALNNGLSFNSKSKTSELIQKLETLGDVMDGHKKSFEYIQDYIHIYGLKIWQEELTRVIGYNVEQECNNFLRNKISDWQSRYQSKTIPIPKFSSQDSSSVNFMGRLARELIKITDPKCTIYLESTVTWYDLKTKTEVVNTKSFSKITKSVGTQGVTGLDCLLSFMISSELQNFLGQLEKVVVKDKSVLQILEDASKNFKNKNDVIKNGSKYYLNYTSKISKTLTQLLLDWILKIGQMQLLRIHIAYELSTFCKFESPNLSSVIEAFNRALLSDVRKHFRDPSMPYPSEDSLLFPNISSQLDAVGLSDPTMKIYVTTKNINHFPLLIFLFSLSQLHKLQYSKTVGTLLSKKPTTDPLDGISFAMGLQTLFRQFHSDAKQEFLSYFGQYLKSVVVENCQKVKYEASDEILTGIYFAESFVRLSRLPKEILDEYVPKVVLDLYPLVY</sequence>
<dbReference type="EnsemblMetazoa" id="PHUM519420-RA">
    <property type="protein sequence ID" value="PHUM519420-PA"/>
    <property type="gene ID" value="PHUM519420"/>
</dbReference>
<dbReference type="FunCoup" id="E0VYU5">
    <property type="interactions" value="1550"/>
</dbReference>
<protein>
    <recommendedName>
        <fullName evidence="5">Strumpellin</fullName>
    </recommendedName>
</protein>
<dbReference type="EMBL" id="DS235848">
    <property type="protein sequence ID" value="EEB18551.1"/>
    <property type="molecule type" value="Genomic_DNA"/>
</dbReference>
<dbReference type="OrthoDB" id="565118at2759"/>